<dbReference type="Pfam" id="PF03358">
    <property type="entry name" value="FMN_red"/>
    <property type="match status" value="1"/>
</dbReference>
<accession>A0ABN2AQQ3</accession>
<reference evidence="2 3" key="1">
    <citation type="journal article" date="2019" name="Int. J. Syst. Evol. Microbiol.">
        <title>The Global Catalogue of Microorganisms (GCM) 10K type strain sequencing project: providing services to taxonomists for standard genome sequencing and annotation.</title>
        <authorList>
            <consortium name="The Broad Institute Genomics Platform"/>
            <consortium name="The Broad Institute Genome Sequencing Center for Infectious Disease"/>
            <person name="Wu L."/>
            <person name="Ma J."/>
        </authorList>
    </citation>
    <scope>NUCLEOTIDE SEQUENCE [LARGE SCALE GENOMIC DNA]</scope>
    <source>
        <strain evidence="2 3">JCM 14942</strain>
    </source>
</reference>
<evidence type="ECO:0000313" key="2">
    <source>
        <dbReference type="EMBL" id="GAA1524807.1"/>
    </source>
</evidence>
<evidence type="ECO:0000313" key="3">
    <source>
        <dbReference type="Proteomes" id="UP001500842"/>
    </source>
</evidence>
<dbReference type="InterPro" id="IPR050712">
    <property type="entry name" value="NAD(P)H-dep_reductase"/>
</dbReference>
<dbReference type="Proteomes" id="UP001500842">
    <property type="component" value="Unassembled WGS sequence"/>
</dbReference>
<dbReference type="InterPro" id="IPR029039">
    <property type="entry name" value="Flavoprotein-like_sf"/>
</dbReference>
<dbReference type="PANTHER" id="PTHR30543">
    <property type="entry name" value="CHROMATE REDUCTASE"/>
    <property type="match status" value="1"/>
</dbReference>
<dbReference type="RefSeq" id="WP_141003033.1">
    <property type="nucleotide sequence ID" value="NZ_BAAAOR010000024.1"/>
</dbReference>
<dbReference type="InterPro" id="IPR005025">
    <property type="entry name" value="FMN_Rdtase-like_dom"/>
</dbReference>
<dbReference type="PANTHER" id="PTHR30543:SF21">
    <property type="entry name" value="NAD(P)H-DEPENDENT FMN REDUCTASE LOT6"/>
    <property type="match status" value="1"/>
</dbReference>
<gene>
    <name evidence="2" type="ORF">GCM10009788_30660</name>
</gene>
<dbReference type="EMBL" id="BAAAOR010000024">
    <property type="protein sequence ID" value="GAA1524807.1"/>
    <property type="molecule type" value="Genomic_DNA"/>
</dbReference>
<dbReference type="SUPFAM" id="SSF52218">
    <property type="entry name" value="Flavoproteins"/>
    <property type="match status" value="1"/>
</dbReference>
<comment type="caution">
    <text evidence="2">The sequence shown here is derived from an EMBL/GenBank/DDBJ whole genome shotgun (WGS) entry which is preliminary data.</text>
</comment>
<organism evidence="2 3">
    <name type="scientific">Nocardioides humi</name>
    <dbReference type="NCBI Taxonomy" id="449461"/>
    <lineage>
        <taxon>Bacteria</taxon>
        <taxon>Bacillati</taxon>
        <taxon>Actinomycetota</taxon>
        <taxon>Actinomycetes</taxon>
        <taxon>Propionibacteriales</taxon>
        <taxon>Nocardioidaceae</taxon>
        <taxon>Nocardioides</taxon>
    </lineage>
</organism>
<proteinExistence type="predicted"/>
<sequence length="194" mass="20882">MTTDTSPVLRIALIVGSVRSPRMADPLTAWLRAELAGLAWLELDVIDLATVRLPLEQLGPGGGPDSPIADRLAEADGFLVLTPEYNHSFPAALKNAIDWHFAEWARKPVAFVGYGAGSGGIRAVEQLRAVFPEVRATTIREAVLLPMPWERLGAGGGFEPAAGTRDALLAMMDELRWWAESLRAGRARDAMGVG</sequence>
<dbReference type="Gene3D" id="3.40.50.360">
    <property type="match status" value="1"/>
</dbReference>
<feature type="domain" description="NADPH-dependent FMN reductase-like" evidence="1">
    <location>
        <begin position="10"/>
        <end position="146"/>
    </location>
</feature>
<evidence type="ECO:0000259" key="1">
    <source>
        <dbReference type="Pfam" id="PF03358"/>
    </source>
</evidence>
<protein>
    <submittedName>
        <fullName evidence="2">NAD(P)H-dependent oxidoreductase</fullName>
    </submittedName>
</protein>
<name>A0ABN2AQQ3_9ACTN</name>
<keyword evidence="3" id="KW-1185">Reference proteome</keyword>